<keyword evidence="7" id="KW-0677">Repeat</keyword>
<evidence type="ECO:0000256" key="6">
    <source>
        <dbReference type="ARBA" id="ARBA00022729"/>
    </source>
</evidence>
<feature type="repeat" description="Hemopexin" evidence="14">
    <location>
        <begin position="435"/>
        <end position="479"/>
    </location>
</feature>
<evidence type="ECO:0000256" key="3">
    <source>
        <dbReference type="ARBA" id="ARBA00010370"/>
    </source>
</evidence>
<dbReference type="CDD" id="cd04278">
    <property type="entry name" value="ZnMc_MMP"/>
    <property type="match status" value="1"/>
</dbReference>
<dbReference type="Proteomes" id="UP001558613">
    <property type="component" value="Unassembled WGS sequence"/>
</dbReference>
<proteinExistence type="inferred from homology"/>
<comment type="cofactor">
    <cofactor evidence="1">
        <name>Ca(2+)</name>
        <dbReference type="ChEBI" id="CHEBI:29108"/>
    </cofactor>
</comment>
<sequence length="582" mass="67270">DSYYLNLCYKPTLLKTNHTLYPPLPLSRRSAPEEWRAGSRDCRVKLDRQARTLSPRLPSRSYSKVPGAQVVLAALNRIRMMRSPQLLAAVLYCVVCIHSLPVPEGNSHRYKPVADWPEKTHHHGLKKRGRFHHIQDTSENSSDKRVHPHSTLPKNDTEFWNRPRCGVPDYPSQKEGSILNYSTHKGGLLGGRHRRKRFDLFGGRWDKTDLTYKIMRTPWQMSLEKVRHVLREALRVWSDVTPLTFTEVTSGRADIMIDFNRYWHGDNLPFDGPGGILAHAFFPRTYREGDIHFDYDESWTVGNSMGTDLLQVAAHEIGHVLGLQHSMAPGAVMSPFYTFSYPLQLSDDDKQGIQSLYGSKHTDDKVKMEERPPKVTETNEIETTVPDACQTDFDAVSMIRGELFFFKSGYVWRIRDGKLQTGYPALASRHWRGIPGDIDAAFEDKSGNIWFFQGQSYWVFDAERQITGPDSVRRLGLTVTDIQAALMWGEDKAQKIYFFKKGSYWRFNLKENRVDSVHPRSMRDWRGVPDDIDAAFQDRFGFAHFLRGKQYWKFDPVEVRVLEGYPRYIGMDFFECSAALYR</sequence>
<keyword evidence="11" id="KW-0482">Metalloprotease</keyword>
<dbReference type="InterPro" id="IPR036375">
    <property type="entry name" value="Hemopexin-like_dom_sf"/>
</dbReference>
<evidence type="ECO:0000256" key="11">
    <source>
        <dbReference type="ARBA" id="ARBA00023049"/>
    </source>
</evidence>
<dbReference type="InterPro" id="IPR021190">
    <property type="entry name" value="Pept_M10A"/>
</dbReference>
<feature type="repeat" description="Hemopexin" evidence="14">
    <location>
        <begin position="386"/>
        <end position="434"/>
    </location>
</feature>
<dbReference type="SUPFAM" id="SSF55486">
    <property type="entry name" value="Metalloproteases ('zincins'), catalytic domain"/>
    <property type="match status" value="1"/>
</dbReference>
<evidence type="ECO:0000256" key="2">
    <source>
        <dbReference type="ARBA" id="ARBA00001947"/>
    </source>
</evidence>
<keyword evidence="9" id="KW-0862">Zinc</keyword>
<feature type="domain" description="Peptidase metallopeptidase" evidence="16">
    <location>
        <begin position="201"/>
        <end position="359"/>
    </location>
</feature>
<evidence type="ECO:0000256" key="14">
    <source>
        <dbReference type="PROSITE-ProRule" id="PRU01011"/>
    </source>
</evidence>
<evidence type="ECO:0000256" key="4">
    <source>
        <dbReference type="ARBA" id="ARBA00022670"/>
    </source>
</evidence>
<dbReference type="PANTHER" id="PTHR10201">
    <property type="entry name" value="MATRIX METALLOPROTEINASE"/>
    <property type="match status" value="1"/>
</dbReference>
<dbReference type="InterPro" id="IPR000585">
    <property type="entry name" value="Hemopexin-like_dom"/>
</dbReference>
<evidence type="ECO:0000256" key="8">
    <source>
        <dbReference type="ARBA" id="ARBA00022801"/>
    </source>
</evidence>
<evidence type="ECO:0000256" key="10">
    <source>
        <dbReference type="ARBA" id="ARBA00022837"/>
    </source>
</evidence>
<feature type="region of interest" description="Disordered" evidence="15">
    <location>
        <begin position="113"/>
        <end position="158"/>
    </location>
</feature>
<dbReference type="CDD" id="cd00094">
    <property type="entry name" value="HX"/>
    <property type="match status" value="1"/>
</dbReference>
<dbReference type="PROSITE" id="PS51642">
    <property type="entry name" value="HEMOPEXIN_2"/>
    <property type="match status" value="3"/>
</dbReference>
<keyword evidence="4" id="KW-0645">Protease</keyword>
<evidence type="ECO:0000259" key="16">
    <source>
        <dbReference type="SMART" id="SM00235"/>
    </source>
</evidence>
<feature type="non-terminal residue" evidence="17">
    <location>
        <position position="1"/>
    </location>
</feature>
<keyword evidence="12" id="KW-0865">Zymogen</keyword>
<evidence type="ECO:0000256" key="13">
    <source>
        <dbReference type="ARBA" id="ARBA00023157"/>
    </source>
</evidence>
<evidence type="ECO:0000256" key="1">
    <source>
        <dbReference type="ARBA" id="ARBA00001913"/>
    </source>
</evidence>
<dbReference type="SMART" id="SM00235">
    <property type="entry name" value="ZnMc"/>
    <property type="match status" value="1"/>
</dbReference>
<comment type="caution">
    <text evidence="17">The sequence shown here is derived from an EMBL/GenBank/DDBJ whole genome shotgun (WGS) entry which is preliminary data.</text>
</comment>
<dbReference type="InterPro" id="IPR033739">
    <property type="entry name" value="M10A_MMP"/>
</dbReference>
<dbReference type="InterPro" id="IPR006026">
    <property type="entry name" value="Peptidase_Metallo"/>
</dbReference>
<dbReference type="PANTHER" id="PTHR10201:SF20">
    <property type="entry name" value="STROMELYSIN-3"/>
    <property type="match status" value="1"/>
</dbReference>
<feature type="compositionally biased region" description="Basic and acidic residues" evidence="15">
    <location>
        <begin position="133"/>
        <end position="145"/>
    </location>
</feature>
<dbReference type="InterPro" id="IPR001818">
    <property type="entry name" value="Pept_M10_metallopeptidase"/>
</dbReference>
<evidence type="ECO:0000256" key="5">
    <source>
        <dbReference type="ARBA" id="ARBA00022723"/>
    </source>
</evidence>
<feature type="compositionally biased region" description="Basic residues" evidence="15">
    <location>
        <begin position="120"/>
        <end position="132"/>
    </location>
</feature>
<keyword evidence="5" id="KW-0479">Metal-binding</keyword>
<dbReference type="PROSITE" id="PS00024">
    <property type="entry name" value="HEMOPEXIN"/>
    <property type="match status" value="1"/>
</dbReference>
<dbReference type="Gene3D" id="3.40.390.10">
    <property type="entry name" value="Collagenase (Catalytic Domain)"/>
    <property type="match status" value="1"/>
</dbReference>
<feature type="repeat" description="Hemopexin" evidence="14">
    <location>
        <begin position="529"/>
        <end position="576"/>
    </location>
</feature>
<keyword evidence="8" id="KW-0378">Hydrolase</keyword>
<keyword evidence="10" id="KW-0106">Calcium</keyword>
<keyword evidence="13" id="KW-1015">Disulfide bond</keyword>
<reference evidence="17 18" key="1">
    <citation type="submission" date="2023-09" db="EMBL/GenBank/DDBJ databases">
        <authorList>
            <person name="Wang M."/>
        </authorList>
    </citation>
    <scope>NUCLEOTIDE SEQUENCE [LARGE SCALE GENOMIC DNA]</scope>
    <source>
        <strain evidence="17">GT-2023</strain>
        <tissue evidence="17">Liver</tissue>
    </source>
</reference>
<dbReference type="SUPFAM" id="SSF50923">
    <property type="entry name" value="Hemopexin-like domain"/>
    <property type="match status" value="1"/>
</dbReference>
<name>A0ABR3LM51_9TELE</name>
<dbReference type="EMBL" id="JAYMGO010000021">
    <property type="protein sequence ID" value="KAL1253171.1"/>
    <property type="molecule type" value="Genomic_DNA"/>
</dbReference>
<comment type="cofactor">
    <cofactor evidence="2">
        <name>Zn(2+)</name>
        <dbReference type="ChEBI" id="CHEBI:29105"/>
    </cofactor>
</comment>
<dbReference type="Pfam" id="PF00413">
    <property type="entry name" value="Peptidase_M10"/>
    <property type="match status" value="1"/>
</dbReference>
<dbReference type="InterPro" id="IPR024079">
    <property type="entry name" value="MetalloPept_cat_dom_sf"/>
</dbReference>
<dbReference type="InterPro" id="IPR018487">
    <property type="entry name" value="Hemopexin-like_repeat"/>
</dbReference>
<evidence type="ECO:0000313" key="17">
    <source>
        <dbReference type="EMBL" id="KAL1253171.1"/>
    </source>
</evidence>
<gene>
    <name evidence="17" type="ORF">QQF64_017864</name>
</gene>
<dbReference type="SMART" id="SM00120">
    <property type="entry name" value="HX"/>
    <property type="match status" value="4"/>
</dbReference>
<dbReference type="Pfam" id="PF00045">
    <property type="entry name" value="Hemopexin"/>
    <property type="match status" value="4"/>
</dbReference>
<evidence type="ECO:0000256" key="12">
    <source>
        <dbReference type="ARBA" id="ARBA00023145"/>
    </source>
</evidence>
<evidence type="ECO:0000256" key="7">
    <source>
        <dbReference type="ARBA" id="ARBA00022737"/>
    </source>
</evidence>
<evidence type="ECO:0000313" key="18">
    <source>
        <dbReference type="Proteomes" id="UP001558613"/>
    </source>
</evidence>
<comment type="similarity">
    <text evidence="3">Belongs to the peptidase M10A family.</text>
</comment>
<organism evidence="17 18">
    <name type="scientific">Cirrhinus molitorella</name>
    <name type="common">mud carp</name>
    <dbReference type="NCBI Taxonomy" id="172907"/>
    <lineage>
        <taxon>Eukaryota</taxon>
        <taxon>Metazoa</taxon>
        <taxon>Chordata</taxon>
        <taxon>Craniata</taxon>
        <taxon>Vertebrata</taxon>
        <taxon>Euteleostomi</taxon>
        <taxon>Actinopterygii</taxon>
        <taxon>Neopterygii</taxon>
        <taxon>Teleostei</taxon>
        <taxon>Ostariophysi</taxon>
        <taxon>Cypriniformes</taxon>
        <taxon>Cyprinidae</taxon>
        <taxon>Labeoninae</taxon>
        <taxon>Labeonini</taxon>
        <taxon>Cirrhinus</taxon>
    </lineage>
</organism>
<keyword evidence="18" id="KW-1185">Reference proteome</keyword>
<dbReference type="InterPro" id="IPR018486">
    <property type="entry name" value="Hemopexin_CS"/>
</dbReference>
<evidence type="ECO:0000256" key="15">
    <source>
        <dbReference type="SAM" id="MobiDB-lite"/>
    </source>
</evidence>
<keyword evidence="6" id="KW-0732">Signal</keyword>
<evidence type="ECO:0000256" key="9">
    <source>
        <dbReference type="ARBA" id="ARBA00022833"/>
    </source>
</evidence>
<accession>A0ABR3LM51</accession>
<dbReference type="Gene3D" id="2.110.10.10">
    <property type="entry name" value="Hemopexin-like domain"/>
    <property type="match status" value="1"/>
</dbReference>
<protein>
    <recommendedName>
        <fullName evidence="16">Peptidase metallopeptidase domain-containing protein</fullName>
    </recommendedName>
</protein>
<dbReference type="PRINTS" id="PR00138">
    <property type="entry name" value="MATRIXIN"/>
</dbReference>